<sequence>MPLVTAYIDDHAFEWDPISAATKFICNSDITVSVGVVSITKNTGEHDKKKDAYRNCKICGKHYNYHKQ</sequence>
<proteinExistence type="predicted"/>
<organism evidence="1">
    <name type="scientific">Terrestrivirus sp</name>
    <dbReference type="NCBI Taxonomy" id="2487775"/>
    <lineage>
        <taxon>Viruses</taxon>
        <taxon>Varidnaviria</taxon>
        <taxon>Bamfordvirae</taxon>
        <taxon>Nucleocytoviricota</taxon>
        <taxon>Megaviricetes</taxon>
        <taxon>Imitervirales</taxon>
        <taxon>Mimiviridae</taxon>
        <taxon>Klosneuvirinae</taxon>
    </lineage>
</organism>
<gene>
    <name evidence="1" type="ORF">Terrestrivirus1_262</name>
</gene>
<protein>
    <submittedName>
        <fullName evidence="1">Uncharacterized protein</fullName>
    </submittedName>
</protein>
<reference evidence="1" key="1">
    <citation type="submission" date="2018-10" db="EMBL/GenBank/DDBJ databases">
        <title>Hidden diversity of soil giant viruses.</title>
        <authorList>
            <person name="Schulz F."/>
            <person name="Alteio L."/>
            <person name="Goudeau D."/>
            <person name="Ryan E.M."/>
            <person name="Malmstrom R.R."/>
            <person name="Blanchard J."/>
            <person name="Woyke T."/>
        </authorList>
    </citation>
    <scope>NUCLEOTIDE SEQUENCE</scope>
    <source>
        <strain evidence="1">TEV1</strain>
    </source>
</reference>
<name>A0A3G4ZKM3_9VIRU</name>
<evidence type="ECO:0000313" key="1">
    <source>
        <dbReference type="EMBL" id="AYV75388.1"/>
    </source>
</evidence>
<accession>A0A3G4ZKM3</accession>
<dbReference type="EMBL" id="MK071979">
    <property type="protein sequence ID" value="AYV75388.1"/>
    <property type="molecule type" value="Genomic_DNA"/>
</dbReference>